<dbReference type="AlphaFoldDB" id="A0A0F9D9M8"/>
<accession>A0A0F9D9M8</accession>
<proteinExistence type="predicted"/>
<gene>
    <name evidence="1" type="ORF">LCGC14_2514960</name>
</gene>
<comment type="caution">
    <text evidence="1">The sequence shown here is derived from an EMBL/GenBank/DDBJ whole genome shotgun (WGS) entry which is preliminary data.</text>
</comment>
<name>A0A0F9D9M8_9ZZZZ</name>
<dbReference type="EMBL" id="LAZR01040430">
    <property type="protein sequence ID" value="KKL14506.1"/>
    <property type="molecule type" value="Genomic_DNA"/>
</dbReference>
<evidence type="ECO:0000313" key="1">
    <source>
        <dbReference type="EMBL" id="KKL14506.1"/>
    </source>
</evidence>
<protein>
    <submittedName>
        <fullName evidence="1">Uncharacterized protein</fullName>
    </submittedName>
</protein>
<sequence length="60" mass="6100">MGLDAIEVNAIKGGMIAISQKSEGTTQSVLFPANVADAVIELVREAEEELASGGGDEIPG</sequence>
<organism evidence="1">
    <name type="scientific">marine sediment metagenome</name>
    <dbReference type="NCBI Taxonomy" id="412755"/>
    <lineage>
        <taxon>unclassified sequences</taxon>
        <taxon>metagenomes</taxon>
        <taxon>ecological metagenomes</taxon>
    </lineage>
</organism>
<reference evidence="1" key="1">
    <citation type="journal article" date="2015" name="Nature">
        <title>Complex archaea that bridge the gap between prokaryotes and eukaryotes.</title>
        <authorList>
            <person name="Spang A."/>
            <person name="Saw J.H."/>
            <person name="Jorgensen S.L."/>
            <person name="Zaremba-Niedzwiedzka K."/>
            <person name="Martijn J."/>
            <person name="Lind A.E."/>
            <person name="van Eijk R."/>
            <person name="Schleper C."/>
            <person name="Guy L."/>
            <person name="Ettema T.J."/>
        </authorList>
    </citation>
    <scope>NUCLEOTIDE SEQUENCE</scope>
</reference>